<sequence>MVYEHSSSKIISVGNFHTYLSIGIITDSKILPRINHFVASTCPTRFLSEPSRWRVPNKGKDSGTWDIETVKKPRDIQNVQYWLKPNKGKDSGTWDIETVKKPRDIQNVQYWLKVFESYWKSEMYSNTELEIFVVIKLYLFHTNKKNKYNNTEESEVSNDEKVEEDYNPQQLTEEYFWDN</sequence>
<keyword evidence="2" id="KW-1185">Reference proteome</keyword>
<protein>
    <submittedName>
        <fullName evidence="1">Uncharacterized protein</fullName>
    </submittedName>
</protein>
<evidence type="ECO:0000313" key="1">
    <source>
        <dbReference type="EMBL" id="RHZ54642.1"/>
    </source>
</evidence>
<gene>
    <name evidence="1" type="ORF">Glove_425g16</name>
</gene>
<evidence type="ECO:0000313" key="2">
    <source>
        <dbReference type="Proteomes" id="UP000266861"/>
    </source>
</evidence>
<accession>A0A397GUF3</accession>
<name>A0A397GUF3_9GLOM</name>
<dbReference type="AlphaFoldDB" id="A0A397GUF3"/>
<organism evidence="1 2">
    <name type="scientific">Diversispora epigaea</name>
    <dbReference type="NCBI Taxonomy" id="1348612"/>
    <lineage>
        <taxon>Eukaryota</taxon>
        <taxon>Fungi</taxon>
        <taxon>Fungi incertae sedis</taxon>
        <taxon>Mucoromycota</taxon>
        <taxon>Glomeromycotina</taxon>
        <taxon>Glomeromycetes</taxon>
        <taxon>Diversisporales</taxon>
        <taxon>Diversisporaceae</taxon>
        <taxon>Diversispora</taxon>
    </lineage>
</organism>
<dbReference type="EMBL" id="PQFF01000376">
    <property type="protein sequence ID" value="RHZ54642.1"/>
    <property type="molecule type" value="Genomic_DNA"/>
</dbReference>
<proteinExistence type="predicted"/>
<dbReference type="Proteomes" id="UP000266861">
    <property type="component" value="Unassembled WGS sequence"/>
</dbReference>
<reference evidence="1 2" key="1">
    <citation type="submission" date="2018-08" db="EMBL/GenBank/DDBJ databases">
        <title>Genome and evolution of the arbuscular mycorrhizal fungus Diversispora epigaea (formerly Glomus versiforme) and its bacterial endosymbionts.</title>
        <authorList>
            <person name="Sun X."/>
            <person name="Fei Z."/>
            <person name="Harrison M."/>
        </authorList>
    </citation>
    <scope>NUCLEOTIDE SEQUENCE [LARGE SCALE GENOMIC DNA]</scope>
    <source>
        <strain evidence="1 2">IT104</strain>
    </source>
</reference>
<comment type="caution">
    <text evidence="1">The sequence shown here is derived from an EMBL/GenBank/DDBJ whole genome shotgun (WGS) entry which is preliminary data.</text>
</comment>